<protein>
    <submittedName>
        <fullName evidence="2">Uncharacterized protein</fullName>
    </submittedName>
</protein>
<keyword evidence="1" id="KW-0472">Membrane</keyword>
<sequence>MIYIKAFIKEYGCVVLCVLALILFGTISYFAYQNIKNQIGVDVILIEGKNTRDALDSLSKISLDDKLYPVNKKKAIELAKLGIILNGYTGQGAEKCVNKFADILTGDVEGIIINNTGVIATYLLIANTTIDYLKRISDKEQGSGSKAAHVAGRIYSDKAVIILNGVERKFTYVKDLGDCSKALEEIFD</sequence>
<keyword evidence="1" id="KW-1133">Transmembrane helix</keyword>
<keyword evidence="1" id="KW-0812">Transmembrane</keyword>
<accession>A0A1W6TLU4</accession>
<geneLocation type="plasmid" evidence="2">
    <name>pL289</name>
</geneLocation>
<dbReference type="RefSeq" id="WP_086048440.1">
    <property type="nucleotide sequence ID" value="NZ_CP017893.1"/>
</dbReference>
<proteinExistence type="predicted"/>
<evidence type="ECO:0000256" key="1">
    <source>
        <dbReference type="SAM" id="Phobius"/>
    </source>
</evidence>
<keyword evidence="2" id="KW-0614">Plasmid</keyword>
<dbReference type="AlphaFoldDB" id="A0A1W6TLU4"/>
<dbReference type="EMBL" id="CP017904">
    <property type="protein sequence ID" value="ARP21847.1"/>
    <property type="molecule type" value="Genomic_DNA"/>
</dbReference>
<gene>
    <name evidence="2" type="ORF">K05K4_51450</name>
</gene>
<feature type="transmembrane region" description="Helical" evidence="1">
    <location>
        <begin position="12"/>
        <end position="32"/>
    </location>
</feature>
<name>A0A1W6TLU4_VIBAL</name>
<organism evidence="2">
    <name type="scientific">Vibrio alginolyticus</name>
    <dbReference type="NCBI Taxonomy" id="663"/>
    <lineage>
        <taxon>Bacteria</taxon>
        <taxon>Pseudomonadati</taxon>
        <taxon>Pseudomonadota</taxon>
        <taxon>Gammaproteobacteria</taxon>
        <taxon>Vibrionales</taxon>
        <taxon>Vibrionaceae</taxon>
        <taxon>Vibrio</taxon>
    </lineage>
</organism>
<evidence type="ECO:0000313" key="2">
    <source>
        <dbReference type="EMBL" id="ARP21847.1"/>
    </source>
</evidence>
<reference evidence="2" key="1">
    <citation type="submission" date="2016-10" db="EMBL/GenBank/DDBJ databases">
        <title>The High Quality Genome of Vibrio alginolyticus K01M1.</title>
        <authorList>
            <person name="Wendling C."/>
            <person name="Chibani C.M."/>
            <person name="Hertel R."/>
            <person name="Sproer C."/>
            <person name="Bunk B."/>
            <person name="Overmann J."/>
            <person name="Roth O."/>
            <person name="Liesegang H."/>
        </authorList>
    </citation>
    <scope>NUCLEOTIDE SEQUENCE</scope>
    <source>
        <strain evidence="2">K05K4</strain>
        <plasmid evidence="2">pL289</plasmid>
    </source>
</reference>